<dbReference type="EMBL" id="JACRST010000010">
    <property type="protein sequence ID" value="MBC8546869.1"/>
    <property type="molecule type" value="Genomic_DNA"/>
</dbReference>
<feature type="coiled-coil region" evidence="6">
    <location>
        <begin position="69"/>
        <end position="99"/>
    </location>
</feature>
<comment type="function">
    <text evidence="5">Involved in formation and maintenance of cell shape.</text>
</comment>
<evidence type="ECO:0000256" key="7">
    <source>
        <dbReference type="SAM" id="MobiDB-lite"/>
    </source>
</evidence>
<name>A0A926E0L5_9FIRM</name>
<dbReference type="Proteomes" id="UP000653127">
    <property type="component" value="Unassembled WGS sequence"/>
</dbReference>
<feature type="region of interest" description="Disordered" evidence="7">
    <location>
        <begin position="278"/>
        <end position="340"/>
    </location>
</feature>
<dbReference type="InterPro" id="IPR055342">
    <property type="entry name" value="MreC_beta-barrel_core"/>
</dbReference>
<dbReference type="PIRSF" id="PIRSF038471">
    <property type="entry name" value="MreC"/>
    <property type="match status" value="1"/>
</dbReference>
<comment type="caution">
    <text evidence="9">The sequence shown here is derived from an EMBL/GenBank/DDBJ whole genome shotgun (WGS) entry which is preliminary data.</text>
</comment>
<evidence type="ECO:0000256" key="5">
    <source>
        <dbReference type="PIRNR" id="PIRNR038471"/>
    </source>
</evidence>
<sequence length="340" mass="36508">MKEFFSSVRFKILLCLAVVLCAFMLRAAWTGGFGTVASSLLGAITTPLQQVSAGISDKVDDFFSTFVEAKQIKAENEKLREENQQLIERQKDYDQVKHENEVYKGFLEIKERNPDLVFEPASVIGRDASDRFYSFTIDRGTLDDVDVHDCVITSDGLVGVIYEVGLTYAKVSTILDPYNNIGVYDTRTRDTALVTGTTELAERGLCKMYLLPRESAAAVGDLVVTSGVSGNYPKDQTIGKIVEVGTESHGNSLYAVVQPTADIRNVKDVLVIRSFAGQGSSSTEPVRPAQSSAPEADASSSQAEEPDGQQPLSEAGDASSSSLAAEPDAGEGQPAGSDAP</sequence>
<dbReference type="PANTHER" id="PTHR34138:SF1">
    <property type="entry name" value="CELL SHAPE-DETERMINING PROTEIN MREC"/>
    <property type="match status" value="1"/>
</dbReference>
<organism evidence="9 10">
    <name type="scientific">Ligaoa zhengdingensis</name>
    <dbReference type="NCBI Taxonomy" id="2763658"/>
    <lineage>
        <taxon>Bacteria</taxon>
        <taxon>Bacillati</taxon>
        <taxon>Bacillota</taxon>
        <taxon>Clostridia</taxon>
        <taxon>Eubacteriales</taxon>
        <taxon>Oscillospiraceae</taxon>
        <taxon>Ligaoa</taxon>
    </lineage>
</organism>
<dbReference type="NCBIfam" id="TIGR00219">
    <property type="entry name" value="mreC"/>
    <property type="match status" value="1"/>
</dbReference>
<reference evidence="9" key="1">
    <citation type="submission" date="2020-08" db="EMBL/GenBank/DDBJ databases">
        <title>Genome public.</title>
        <authorList>
            <person name="Liu C."/>
            <person name="Sun Q."/>
        </authorList>
    </citation>
    <scope>NUCLEOTIDE SEQUENCE</scope>
    <source>
        <strain evidence="9">NSJ-31</strain>
    </source>
</reference>
<dbReference type="Gene3D" id="2.40.10.340">
    <property type="entry name" value="Rod shape-determining protein MreC, domain 1"/>
    <property type="match status" value="1"/>
</dbReference>
<evidence type="ECO:0000259" key="8">
    <source>
        <dbReference type="Pfam" id="PF04085"/>
    </source>
</evidence>
<evidence type="ECO:0000313" key="9">
    <source>
        <dbReference type="EMBL" id="MBC8546869.1"/>
    </source>
</evidence>
<dbReference type="AlphaFoldDB" id="A0A926E0L5"/>
<dbReference type="GO" id="GO:0008360">
    <property type="term" value="P:regulation of cell shape"/>
    <property type="evidence" value="ECO:0007669"/>
    <property type="project" value="UniProtKB-KW"/>
</dbReference>
<keyword evidence="10" id="KW-1185">Reference proteome</keyword>
<comment type="similarity">
    <text evidence="1 5">Belongs to the MreC family.</text>
</comment>
<proteinExistence type="inferred from homology"/>
<protein>
    <recommendedName>
        <fullName evidence="2 5">Cell shape-determining protein MreC</fullName>
    </recommendedName>
    <alternativeName>
        <fullName evidence="4 5">Cell shape protein MreC</fullName>
    </alternativeName>
</protein>
<keyword evidence="6" id="KW-0175">Coiled coil</keyword>
<evidence type="ECO:0000256" key="1">
    <source>
        <dbReference type="ARBA" id="ARBA00009369"/>
    </source>
</evidence>
<feature type="domain" description="Rod shape-determining protein MreC beta-barrel core" evidence="8">
    <location>
        <begin position="123"/>
        <end position="272"/>
    </location>
</feature>
<dbReference type="PANTHER" id="PTHR34138">
    <property type="entry name" value="CELL SHAPE-DETERMINING PROTEIN MREC"/>
    <property type="match status" value="1"/>
</dbReference>
<evidence type="ECO:0000313" key="10">
    <source>
        <dbReference type="Proteomes" id="UP000653127"/>
    </source>
</evidence>
<dbReference type="RefSeq" id="WP_249282944.1">
    <property type="nucleotide sequence ID" value="NZ_JACRST010000010.1"/>
</dbReference>
<dbReference type="Pfam" id="PF04085">
    <property type="entry name" value="MreC"/>
    <property type="match status" value="1"/>
</dbReference>
<evidence type="ECO:0000256" key="3">
    <source>
        <dbReference type="ARBA" id="ARBA00022960"/>
    </source>
</evidence>
<keyword evidence="3 5" id="KW-0133">Cell shape</keyword>
<dbReference type="Gene3D" id="2.40.10.350">
    <property type="entry name" value="Rod shape-determining protein MreC, domain 2"/>
    <property type="match status" value="1"/>
</dbReference>
<dbReference type="InterPro" id="IPR042175">
    <property type="entry name" value="Cell/Rod_MreC_2"/>
</dbReference>
<evidence type="ECO:0000256" key="4">
    <source>
        <dbReference type="ARBA" id="ARBA00032089"/>
    </source>
</evidence>
<gene>
    <name evidence="9" type="primary">mreC</name>
    <name evidence="9" type="ORF">H8711_07970</name>
</gene>
<feature type="compositionally biased region" description="Polar residues" evidence="7">
    <location>
        <begin position="278"/>
        <end position="303"/>
    </location>
</feature>
<evidence type="ECO:0000256" key="2">
    <source>
        <dbReference type="ARBA" id="ARBA00013855"/>
    </source>
</evidence>
<dbReference type="InterPro" id="IPR042177">
    <property type="entry name" value="Cell/Rod_1"/>
</dbReference>
<dbReference type="InterPro" id="IPR007221">
    <property type="entry name" value="MreC"/>
</dbReference>
<accession>A0A926E0L5</accession>
<evidence type="ECO:0000256" key="6">
    <source>
        <dbReference type="SAM" id="Coils"/>
    </source>
</evidence>
<dbReference type="GO" id="GO:0005886">
    <property type="term" value="C:plasma membrane"/>
    <property type="evidence" value="ECO:0007669"/>
    <property type="project" value="TreeGrafter"/>
</dbReference>